<proteinExistence type="predicted"/>
<organism evidence="1 2">
    <name type="scientific">Hymenolepis diminuta</name>
    <name type="common">Rat tapeworm</name>
    <dbReference type="NCBI Taxonomy" id="6216"/>
    <lineage>
        <taxon>Eukaryota</taxon>
        <taxon>Metazoa</taxon>
        <taxon>Spiralia</taxon>
        <taxon>Lophotrochozoa</taxon>
        <taxon>Platyhelminthes</taxon>
        <taxon>Cestoda</taxon>
        <taxon>Eucestoda</taxon>
        <taxon>Cyclophyllidea</taxon>
        <taxon>Hymenolepididae</taxon>
        <taxon>Hymenolepis</taxon>
    </lineage>
</organism>
<name>A0A564Y8A7_HYMDI</name>
<dbReference type="AlphaFoldDB" id="A0A564Y8A7"/>
<evidence type="ECO:0000313" key="1">
    <source>
        <dbReference type="EMBL" id="VUZ43511.1"/>
    </source>
</evidence>
<keyword evidence="2" id="KW-1185">Reference proteome</keyword>
<protein>
    <submittedName>
        <fullName evidence="1">Uncharacterized protein</fullName>
    </submittedName>
</protein>
<sequence length="82" mass="9582">QPERNHKKNKGRLISKKEEGRRKVFCTLNVLKERDGTNVSVTIIPVCTRKTEVFIDFDDLENKENVPPFEPLFLSMERLPVI</sequence>
<gene>
    <name evidence="1" type="ORF">WMSIL1_LOCUS4111</name>
</gene>
<feature type="non-terminal residue" evidence="1">
    <location>
        <position position="1"/>
    </location>
</feature>
<dbReference type="EMBL" id="CABIJS010000111">
    <property type="protein sequence ID" value="VUZ43511.1"/>
    <property type="molecule type" value="Genomic_DNA"/>
</dbReference>
<reference evidence="1 2" key="1">
    <citation type="submission" date="2019-07" db="EMBL/GenBank/DDBJ databases">
        <authorList>
            <person name="Jastrzebski P J."/>
            <person name="Paukszto L."/>
            <person name="Jastrzebski P J."/>
        </authorList>
    </citation>
    <scope>NUCLEOTIDE SEQUENCE [LARGE SCALE GENOMIC DNA]</scope>
    <source>
        <strain evidence="1 2">WMS-il1</strain>
    </source>
</reference>
<accession>A0A564Y8A7</accession>
<evidence type="ECO:0000313" key="2">
    <source>
        <dbReference type="Proteomes" id="UP000321570"/>
    </source>
</evidence>
<dbReference type="Proteomes" id="UP000321570">
    <property type="component" value="Unassembled WGS sequence"/>
</dbReference>